<evidence type="ECO:0008006" key="4">
    <source>
        <dbReference type="Google" id="ProtNLM"/>
    </source>
</evidence>
<sequence length="344" mass="39500">MASPMTSRRKRKYSSESDISGSNKRKDAKTEDDDVDGLIYPEFFEKSPKQDPSNQQSSYFDLVPNGSTPDQEEPNTSNQLSPTTMLRVLKIICNHMKNDEFMAARKFVPFSSYDTVGLPDGVTNDQVKSEMRRYLKEAVSVGNMTMSGAVNIVQGYLSEGHSIFLHPDFPRKPPNSYTQFVRILVDRNILGPTLNSRALAGNYWKDEKYATVRKEAEETVSRMQHEYLENLKKFLVEHEDLENHHAEYAKKLLQNVKRLISRNRSERSENASKTKGSNHNKAGSSSGQKKEMRTAFDFFKMSRHDKYKDLDPEKREKKLRKKFEKLSDAEKSLFDSLVSGQSDL</sequence>
<proteinExistence type="predicted"/>
<accession>A0ABD6EFS5</accession>
<keyword evidence="3" id="KW-1185">Reference proteome</keyword>
<dbReference type="EMBL" id="JBGFUD010000883">
    <property type="protein sequence ID" value="MFH4975397.1"/>
    <property type="molecule type" value="Genomic_DNA"/>
</dbReference>
<reference evidence="2 3" key="1">
    <citation type="submission" date="2024-08" db="EMBL/GenBank/DDBJ databases">
        <title>Gnathostoma spinigerum genome.</title>
        <authorList>
            <person name="Gonzalez-Bertolin B."/>
            <person name="Monzon S."/>
            <person name="Zaballos A."/>
            <person name="Jimenez P."/>
            <person name="Dekumyoy P."/>
            <person name="Varona S."/>
            <person name="Cuesta I."/>
            <person name="Sumanam S."/>
            <person name="Adisakwattana P."/>
            <person name="Gasser R.B."/>
            <person name="Hernandez-Gonzalez A."/>
            <person name="Young N.D."/>
            <person name="Perteguer M.J."/>
        </authorList>
    </citation>
    <scope>NUCLEOTIDE SEQUENCE [LARGE SCALE GENOMIC DNA]</scope>
    <source>
        <strain evidence="2">AL3</strain>
        <tissue evidence="2">Liver</tissue>
    </source>
</reference>
<feature type="region of interest" description="Disordered" evidence="1">
    <location>
        <begin position="1"/>
        <end position="81"/>
    </location>
</feature>
<gene>
    <name evidence="2" type="ORF">AB6A40_002106</name>
</gene>
<organism evidence="2 3">
    <name type="scientific">Gnathostoma spinigerum</name>
    <dbReference type="NCBI Taxonomy" id="75299"/>
    <lineage>
        <taxon>Eukaryota</taxon>
        <taxon>Metazoa</taxon>
        <taxon>Ecdysozoa</taxon>
        <taxon>Nematoda</taxon>
        <taxon>Chromadorea</taxon>
        <taxon>Rhabditida</taxon>
        <taxon>Spirurina</taxon>
        <taxon>Gnathostomatomorpha</taxon>
        <taxon>Gnathostomatoidea</taxon>
        <taxon>Gnathostomatidae</taxon>
        <taxon>Gnathostoma</taxon>
    </lineage>
</organism>
<feature type="region of interest" description="Disordered" evidence="1">
    <location>
        <begin position="261"/>
        <end position="290"/>
    </location>
</feature>
<comment type="caution">
    <text evidence="2">The sequence shown here is derived from an EMBL/GenBank/DDBJ whole genome shotgun (WGS) entry which is preliminary data.</text>
</comment>
<name>A0ABD6EFS5_9BILA</name>
<feature type="compositionally biased region" description="Polar residues" evidence="1">
    <location>
        <begin position="50"/>
        <end position="81"/>
    </location>
</feature>
<feature type="compositionally biased region" description="Polar residues" evidence="1">
    <location>
        <begin position="273"/>
        <end position="287"/>
    </location>
</feature>
<dbReference type="AlphaFoldDB" id="A0ABD6EFS5"/>
<evidence type="ECO:0000313" key="2">
    <source>
        <dbReference type="EMBL" id="MFH4975397.1"/>
    </source>
</evidence>
<dbReference type="Proteomes" id="UP001608902">
    <property type="component" value="Unassembled WGS sequence"/>
</dbReference>
<evidence type="ECO:0000313" key="3">
    <source>
        <dbReference type="Proteomes" id="UP001608902"/>
    </source>
</evidence>
<protein>
    <recommendedName>
        <fullName evidence="4">HMG box domain-containing protein</fullName>
    </recommendedName>
</protein>
<feature type="compositionally biased region" description="Basic and acidic residues" evidence="1">
    <location>
        <begin position="263"/>
        <end position="272"/>
    </location>
</feature>
<evidence type="ECO:0000256" key="1">
    <source>
        <dbReference type="SAM" id="MobiDB-lite"/>
    </source>
</evidence>